<reference evidence="2 4" key="1">
    <citation type="journal article" date="2012" name="Nature">
        <title>Algal genomes reveal evolutionary mosaicism and the fate of nucleomorphs.</title>
        <authorList>
            <consortium name="DOE Joint Genome Institute"/>
            <person name="Curtis B.A."/>
            <person name="Tanifuji G."/>
            <person name="Burki F."/>
            <person name="Gruber A."/>
            <person name="Irimia M."/>
            <person name="Maruyama S."/>
            <person name="Arias M.C."/>
            <person name="Ball S.G."/>
            <person name="Gile G.H."/>
            <person name="Hirakawa Y."/>
            <person name="Hopkins J.F."/>
            <person name="Kuo A."/>
            <person name="Rensing S.A."/>
            <person name="Schmutz J."/>
            <person name="Symeonidi A."/>
            <person name="Elias M."/>
            <person name="Eveleigh R.J."/>
            <person name="Herman E.K."/>
            <person name="Klute M.J."/>
            <person name="Nakayama T."/>
            <person name="Obornik M."/>
            <person name="Reyes-Prieto A."/>
            <person name="Armbrust E.V."/>
            <person name="Aves S.J."/>
            <person name="Beiko R.G."/>
            <person name="Coutinho P."/>
            <person name="Dacks J.B."/>
            <person name="Durnford D.G."/>
            <person name="Fast N.M."/>
            <person name="Green B.R."/>
            <person name="Grisdale C.J."/>
            <person name="Hempel F."/>
            <person name="Henrissat B."/>
            <person name="Hoppner M.P."/>
            <person name="Ishida K."/>
            <person name="Kim E."/>
            <person name="Koreny L."/>
            <person name="Kroth P.G."/>
            <person name="Liu Y."/>
            <person name="Malik S.B."/>
            <person name="Maier U.G."/>
            <person name="McRose D."/>
            <person name="Mock T."/>
            <person name="Neilson J.A."/>
            <person name="Onodera N.T."/>
            <person name="Poole A.M."/>
            <person name="Pritham E.J."/>
            <person name="Richards T.A."/>
            <person name="Rocap G."/>
            <person name="Roy S.W."/>
            <person name="Sarai C."/>
            <person name="Schaack S."/>
            <person name="Shirato S."/>
            <person name="Slamovits C.H."/>
            <person name="Spencer D.F."/>
            <person name="Suzuki S."/>
            <person name="Worden A.Z."/>
            <person name="Zauner S."/>
            <person name="Barry K."/>
            <person name="Bell C."/>
            <person name="Bharti A.K."/>
            <person name="Crow J.A."/>
            <person name="Grimwood J."/>
            <person name="Kramer R."/>
            <person name="Lindquist E."/>
            <person name="Lucas S."/>
            <person name="Salamov A."/>
            <person name="McFadden G.I."/>
            <person name="Lane C.E."/>
            <person name="Keeling P.J."/>
            <person name="Gray M.W."/>
            <person name="Grigoriev I.V."/>
            <person name="Archibald J.M."/>
        </authorList>
    </citation>
    <scope>NUCLEOTIDE SEQUENCE</scope>
    <source>
        <strain evidence="2 4">CCMP2712</strain>
    </source>
</reference>
<dbReference type="HOGENOM" id="CLU_179619_0_0_1"/>
<dbReference type="KEGG" id="gtt:GUITHDRAFT_76473"/>
<dbReference type="PROSITE" id="PS01159">
    <property type="entry name" value="WW_DOMAIN_1"/>
    <property type="match status" value="1"/>
</dbReference>
<dbReference type="PANTHER" id="PTHR21715:SF0">
    <property type="entry name" value="RH04127P"/>
    <property type="match status" value="1"/>
</dbReference>
<protein>
    <recommendedName>
        <fullName evidence="1">WW domain-containing protein</fullName>
    </recommendedName>
</protein>
<organism evidence="2">
    <name type="scientific">Guillardia theta (strain CCMP2712)</name>
    <name type="common">Cryptophyte</name>
    <dbReference type="NCBI Taxonomy" id="905079"/>
    <lineage>
        <taxon>Eukaryota</taxon>
        <taxon>Cryptophyceae</taxon>
        <taxon>Pyrenomonadales</taxon>
        <taxon>Geminigeraceae</taxon>
        <taxon>Guillardia</taxon>
    </lineage>
</organism>
<keyword evidence="4" id="KW-1185">Reference proteome</keyword>
<evidence type="ECO:0000259" key="1">
    <source>
        <dbReference type="PROSITE" id="PS50020"/>
    </source>
</evidence>
<dbReference type="PaxDb" id="55529-EKX39378"/>
<dbReference type="InterPro" id="IPR036020">
    <property type="entry name" value="WW_dom_sf"/>
</dbReference>
<dbReference type="EMBL" id="JH993040">
    <property type="protein sequence ID" value="EKX39378.1"/>
    <property type="molecule type" value="Genomic_DNA"/>
</dbReference>
<dbReference type="RefSeq" id="XP_005826358.1">
    <property type="nucleotide sequence ID" value="XM_005826301.1"/>
</dbReference>
<feature type="non-terminal residue" evidence="2">
    <location>
        <position position="79"/>
    </location>
</feature>
<dbReference type="Pfam" id="PF00397">
    <property type="entry name" value="WW"/>
    <property type="match status" value="1"/>
</dbReference>
<evidence type="ECO:0000313" key="4">
    <source>
        <dbReference type="Proteomes" id="UP000011087"/>
    </source>
</evidence>
<evidence type="ECO:0000313" key="2">
    <source>
        <dbReference type="EMBL" id="EKX39378.1"/>
    </source>
</evidence>
<feature type="domain" description="WW" evidence="1">
    <location>
        <begin position="40"/>
        <end position="73"/>
    </location>
</feature>
<reference evidence="4" key="2">
    <citation type="submission" date="2012-11" db="EMBL/GenBank/DDBJ databases">
        <authorList>
            <person name="Kuo A."/>
            <person name="Curtis B.A."/>
            <person name="Tanifuji G."/>
            <person name="Burki F."/>
            <person name="Gruber A."/>
            <person name="Irimia M."/>
            <person name="Maruyama S."/>
            <person name="Arias M.C."/>
            <person name="Ball S.G."/>
            <person name="Gile G.H."/>
            <person name="Hirakawa Y."/>
            <person name="Hopkins J.F."/>
            <person name="Rensing S.A."/>
            <person name="Schmutz J."/>
            <person name="Symeonidi A."/>
            <person name="Elias M."/>
            <person name="Eveleigh R.J."/>
            <person name="Herman E.K."/>
            <person name="Klute M.J."/>
            <person name="Nakayama T."/>
            <person name="Obornik M."/>
            <person name="Reyes-Prieto A."/>
            <person name="Armbrust E.V."/>
            <person name="Aves S.J."/>
            <person name="Beiko R.G."/>
            <person name="Coutinho P."/>
            <person name="Dacks J.B."/>
            <person name="Durnford D.G."/>
            <person name="Fast N.M."/>
            <person name="Green B.R."/>
            <person name="Grisdale C."/>
            <person name="Hempe F."/>
            <person name="Henrissat B."/>
            <person name="Hoppner M.P."/>
            <person name="Ishida K.-I."/>
            <person name="Kim E."/>
            <person name="Koreny L."/>
            <person name="Kroth P.G."/>
            <person name="Liu Y."/>
            <person name="Malik S.-B."/>
            <person name="Maier U.G."/>
            <person name="McRose D."/>
            <person name="Mock T."/>
            <person name="Neilson J.A."/>
            <person name="Onodera N.T."/>
            <person name="Poole A.M."/>
            <person name="Pritham E.J."/>
            <person name="Richards T.A."/>
            <person name="Rocap G."/>
            <person name="Roy S.W."/>
            <person name="Sarai C."/>
            <person name="Schaack S."/>
            <person name="Shirato S."/>
            <person name="Slamovits C.H."/>
            <person name="Spencer D.F."/>
            <person name="Suzuki S."/>
            <person name="Worden A.Z."/>
            <person name="Zauner S."/>
            <person name="Barry K."/>
            <person name="Bell C."/>
            <person name="Bharti A.K."/>
            <person name="Crow J.A."/>
            <person name="Grimwood J."/>
            <person name="Kramer R."/>
            <person name="Lindquist E."/>
            <person name="Lucas S."/>
            <person name="Salamov A."/>
            <person name="McFadden G.I."/>
            <person name="Lane C.E."/>
            <person name="Keeling P.J."/>
            <person name="Gray M.W."/>
            <person name="Grigoriev I.V."/>
            <person name="Archibald J.M."/>
        </authorList>
    </citation>
    <scope>NUCLEOTIDE SEQUENCE</scope>
    <source>
        <strain evidence="4">CCMP2712</strain>
    </source>
</reference>
<reference evidence="3" key="3">
    <citation type="submission" date="2015-06" db="UniProtKB">
        <authorList>
            <consortium name="EnsemblProtists"/>
        </authorList>
    </citation>
    <scope>IDENTIFICATION</scope>
</reference>
<dbReference type="GeneID" id="17296151"/>
<accession>L1IT28</accession>
<dbReference type="EnsemblProtists" id="EKX39378">
    <property type="protein sequence ID" value="EKX39378"/>
    <property type="gene ID" value="GUITHDRAFT_76473"/>
</dbReference>
<evidence type="ECO:0000313" key="3">
    <source>
        <dbReference type="EnsemblProtists" id="EKX39378"/>
    </source>
</evidence>
<dbReference type="CDD" id="cd00201">
    <property type="entry name" value="WW"/>
    <property type="match status" value="1"/>
</dbReference>
<dbReference type="Gene3D" id="3.30.1470.10">
    <property type="entry name" value="Photosystem I PsaD, reaction center subunit II"/>
    <property type="match status" value="1"/>
</dbReference>
<dbReference type="PANTHER" id="PTHR21715">
    <property type="entry name" value="RH04127P"/>
    <property type="match status" value="1"/>
</dbReference>
<gene>
    <name evidence="2" type="ORF">GUITHDRAFT_76473</name>
</gene>
<name>L1IT28_GUITC</name>
<dbReference type="Proteomes" id="UP000011087">
    <property type="component" value="Unassembled WGS sequence"/>
</dbReference>
<dbReference type="OrthoDB" id="2020426at2759"/>
<proteinExistence type="predicted"/>
<dbReference type="InterPro" id="IPR053233">
    <property type="entry name" value="ABRA-related"/>
</dbReference>
<dbReference type="PROSITE" id="PS50020">
    <property type="entry name" value="WW_DOMAIN_2"/>
    <property type="match status" value="1"/>
</dbReference>
<dbReference type="InterPro" id="IPR001202">
    <property type="entry name" value="WW_dom"/>
</dbReference>
<dbReference type="SMART" id="SM00456">
    <property type="entry name" value="WW"/>
    <property type="match status" value="1"/>
</dbReference>
<dbReference type="AlphaFoldDB" id="L1IT28"/>
<sequence>MYGEAEEVDEEELEEFARHLGIDPSTEHELMWICRMALDAPVPEGWSAHEDGNGHTYYFHAETQSSSWEHPSDGYFRGL</sequence>
<dbReference type="SUPFAM" id="SSF51045">
    <property type="entry name" value="WW domain"/>
    <property type="match status" value="1"/>
</dbReference>